<evidence type="ECO:0000259" key="2">
    <source>
        <dbReference type="SMART" id="SM00903"/>
    </source>
</evidence>
<keyword evidence="4" id="KW-1185">Reference proteome</keyword>
<dbReference type="GO" id="GO:0006208">
    <property type="term" value="P:pyrimidine nucleobase catabolic process"/>
    <property type="evidence" value="ECO:0007669"/>
    <property type="project" value="TreeGrafter"/>
</dbReference>
<sequence>MSHFTSPLTDTATTDAVQRFRLGMRRHASGVSLITTQLGNVKAGLIATSVSSVCMDPPTLLVCVNRSSSAHDPLNQVGKFCVNLLDAHASDIASQFSNPERRQERFHASEWFTLQSSAPVLHSAIAAFDCSVVERLAYHSHTIFIGRVHRVHLGTEEFAPLIYMDGRYWHLSDLAGGMHR</sequence>
<dbReference type="GO" id="GO:0042602">
    <property type="term" value="F:riboflavin reductase (NADPH) activity"/>
    <property type="evidence" value="ECO:0007669"/>
    <property type="project" value="TreeGrafter"/>
</dbReference>
<dbReference type="PANTHER" id="PTHR30466:SF1">
    <property type="entry name" value="FMN REDUCTASE (NADH) RUTF"/>
    <property type="match status" value="1"/>
</dbReference>
<dbReference type="RefSeq" id="WP_095423847.1">
    <property type="nucleotide sequence ID" value="NZ_CP022993.1"/>
</dbReference>
<dbReference type="InterPro" id="IPR002563">
    <property type="entry name" value="Flavin_Rdtase-like_dom"/>
</dbReference>
<keyword evidence="1" id="KW-0560">Oxidoreductase</keyword>
<dbReference type="AlphaFoldDB" id="A0A248VYS4"/>
<dbReference type="KEGG" id="parb:CJU94_38990"/>
<dbReference type="OrthoDB" id="8525727at2"/>
<reference evidence="3 4" key="1">
    <citation type="submission" date="2017-08" db="EMBL/GenBank/DDBJ databases">
        <title>Identification and genetic characteristics of simultaneous BTEX- and naphthalene-degrading Paraburkholderia sp. BN5 isolated from petroleum-contaminated soil.</title>
        <authorList>
            <person name="Lee Y."/>
            <person name="Jeon C.O."/>
        </authorList>
    </citation>
    <scope>NUCLEOTIDE SEQUENCE [LARGE SCALE GENOMIC DNA]</scope>
    <source>
        <strain evidence="3 4">BN5</strain>
        <plasmid evidence="3 4">pBN3</plasmid>
    </source>
</reference>
<evidence type="ECO:0000313" key="4">
    <source>
        <dbReference type="Proteomes" id="UP000215158"/>
    </source>
</evidence>
<protein>
    <recommendedName>
        <fullName evidence="2">Flavin reductase like domain-containing protein</fullName>
    </recommendedName>
</protein>
<evidence type="ECO:0000313" key="3">
    <source>
        <dbReference type="EMBL" id="ASW04154.1"/>
    </source>
</evidence>
<keyword evidence="3" id="KW-0614">Plasmid</keyword>
<dbReference type="EMBL" id="CP022993">
    <property type="protein sequence ID" value="ASW04154.1"/>
    <property type="molecule type" value="Genomic_DNA"/>
</dbReference>
<dbReference type="SMART" id="SM00903">
    <property type="entry name" value="Flavin_Reduct"/>
    <property type="match status" value="1"/>
</dbReference>
<gene>
    <name evidence="3" type="ORF">CJU94_38990</name>
</gene>
<dbReference type="InterPro" id="IPR012349">
    <property type="entry name" value="Split_barrel_FMN-bd"/>
</dbReference>
<dbReference type="Pfam" id="PF01613">
    <property type="entry name" value="Flavin_Reduct"/>
    <property type="match status" value="1"/>
</dbReference>
<dbReference type="Gene3D" id="2.30.110.10">
    <property type="entry name" value="Electron Transport, Fmn-binding Protein, Chain A"/>
    <property type="match status" value="1"/>
</dbReference>
<proteinExistence type="predicted"/>
<dbReference type="Proteomes" id="UP000215158">
    <property type="component" value="Plasmid pBN3"/>
</dbReference>
<organism evidence="3 4">
    <name type="scientific">Paraburkholderia aromaticivorans</name>
    <dbReference type="NCBI Taxonomy" id="2026199"/>
    <lineage>
        <taxon>Bacteria</taxon>
        <taxon>Pseudomonadati</taxon>
        <taxon>Pseudomonadota</taxon>
        <taxon>Betaproteobacteria</taxon>
        <taxon>Burkholderiales</taxon>
        <taxon>Burkholderiaceae</taxon>
        <taxon>Paraburkholderia</taxon>
    </lineage>
</organism>
<dbReference type="GO" id="GO:0010181">
    <property type="term" value="F:FMN binding"/>
    <property type="evidence" value="ECO:0007669"/>
    <property type="project" value="InterPro"/>
</dbReference>
<feature type="domain" description="Flavin reductase like" evidence="2">
    <location>
        <begin position="24"/>
        <end position="170"/>
    </location>
</feature>
<accession>A0A248VYS4</accession>
<dbReference type="InterPro" id="IPR050268">
    <property type="entry name" value="NADH-dep_flavin_reductase"/>
</dbReference>
<dbReference type="SUPFAM" id="SSF50475">
    <property type="entry name" value="FMN-binding split barrel"/>
    <property type="match status" value="1"/>
</dbReference>
<evidence type="ECO:0000256" key="1">
    <source>
        <dbReference type="ARBA" id="ARBA00023002"/>
    </source>
</evidence>
<dbReference type="PANTHER" id="PTHR30466">
    <property type="entry name" value="FLAVIN REDUCTASE"/>
    <property type="match status" value="1"/>
</dbReference>
<geneLocation type="plasmid" evidence="3 4">
    <name>pBN3</name>
</geneLocation>
<name>A0A248VYS4_9BURK</name>